<dbReference type="SUPFAM" id="SSF58113">
    <property type="entry name" value="Apolipoprotein A-I"/>
    <property type="match status" value="1"/>
</dbReference>
<evidence type="ECO:0000256" key="1">
    <source>
        <dbReference type="SAM" id="MobiDB-lite"/>
    </source>
</evidence>
<dbReference type="NCBIfam" id="NF040480">
    <property type="entry name" value="CGLAU_01105_fam"/>
    <property type="match status" value="1"/>
</dbReference>
<evidence type="ECO:0000313" key="2">
    <source>
        <dbReference type="EMBL" id="AQQ14214.1"/>
    </source>
</evidence>
<evidence type="ECO:0000313" key="3">
    <source>
        <dbReference type="Proteomes" id="UP000217209"/>
    </source>
</evidence>
<accession>A0A1Q2HTP6</accession>
<feature type="compositionally biased region" description="Basic and acidic residues" evidence="1">
    <location>
        <begin position="1"/>
        <end position="10"/>
    </location>
</feature>
<reference evidence="2 3" key="1">
    <citation type="submission" date="2016-12" db="EMBL/GenBank/DDBJ databases">
        <authorList>
            <person name="Song W.-J."/>
            <person name="Kurnit D.M."/>
        </authorList>
    </citation>
    <scope>NUCLEOTIDE SEQUENCE [LARGE SCALE GENOMIC DNA]</scope>
    <source>
        <strain evidence="2 3">DSM 30827</strain>
    </source>
</reference>
<dbReference type="OrthoDB" id="4425976at2"/>
<organism evidence="2 3">
    <name type="scientific">Corynebacterium glaucum</name>
    <dbReference type="NCBI Taxonomy" id="187491"/>
    <lineage>
        <taxon>Bacteria</taxon>
        <taxon>Bacillati</taxon>
        <taxon>Actinomycetota</taxon>
        <taxon>Actinomycetes</taxon>
        <taxon>Mycobacteriales</taxon>
        <taxon>Corynebacteriaceae</taxon>
        <taxon>Corynebacterium</taxon>
    </lineage>
</organism>
<protein>
    <submittedName>
        <fullName evidence="2">Uncharacterized protein</fullName>
    </submittedName>
</protein>
<dbReference type="EMBL" id="CP019688">
    <property type="protein sequence ID" value="AQQ14214.1"/>
    <property type="molecule type" value="Genomic_DNA"/>
</dbReference>
<feature type="compositionally biased region" description="Basic and acidic residues" evidence="1">
    <location>
        <begin position="23"/>
        <end position="34"/>
    </location>
</feature>
<dbReference type="Gene3D" id="1.20.120.20">
    <property type="entry name" value="Apolipoprotein"/>
    <property type="match status" value="1"/>
</dbReference>
<dbReference type="Proteomes" id="UP000217209">
    <property type="component" value="Chromosome"/>
</dbReference>
<dbReference type="AlphaFoldDB" id="A0A1Q2HTP6"/>
<name>A0A1Q2HTP6_9CORY</name>
<proteinExistence type="predicted"/>
<dbReference type="RefSeq" id="WP_095659093.1">
    <property type="nucleotide sequence ID" value="NZ_CP019688.1"/>
</dbReference>
<sequence length="194" mass="21035">MSDYTPKHDVTGNYDEDAVDAPKSTEAEPKEARQNLREAGDALLAAGSALGAAIGKFAEDLPERFKTATDSARETMNTASTEGEVRSIATNFTNEAEKVFNSLRERDLQFTEDSKAKLSSTVADIRASFNDQLDKLDSSADGNVVADLRARFDQMVERVQSQFSGADTPNAGTEAQTDIIDGEIVETDTEKTEN</sequence>
<feature type="region of interest" description="Disordered" evidence="1">
    <location>
        <begin position="1"/>
        <end position="34"/>
    </location>
</feature>
<keyword evidence="3" id="KW-1185">Reference proteome</keyword>
<feature type="region of interest" description="Disordered" evidence="1">
    <location>
        <begin position="65"/>
        <end position="84"/>
    </location>
</feature>
<gene>
    <name evidence="2" type="ORF">CGLAU_01105</name>
</gene>
<dbReference type="KEGG" id="cgv:CGLAU_01105"/>